<dbReference type="UniPathway" id="UPA00068">
    <property type="reaction ID" value="UER00107"/>
</dbReference>
<feature type="site" description="Transition state stabilizer" evidence="9">
    <location>
        <position position="10"/>
    </location>
</feature>
<keyword evidence="12" id="KW-1185">Reference proteome</keyword>
<keyword evidence="4 9" id="KW-0808">Transferase</keyword>
<evidence type="ECO:0000256" key="2">
    <source>
        <dbReference type="ARBA" id="ARBA00022571"/>
    </source>
</evidence>
<evidence type="ECO:0000256" key="1">
    <source>
        <dbReference type="ARBA" id="ARBA00004828"/>
    </source>
</evidence>
<keyword evidence="5 9" id="KW-0547">Nucleotide-binding</keyword>
<comment type="caution">
    <text evidence="11">The sequence shown here is derived from an EMBL/GenBank/DDBJ whole genome shotgun (WGS) entry which is preliminary data.</text>
</comment>
<evidence type="ECO:0000256" key="9">
    <source>
        <dbReference type="HAMAP-Rule" id="MF_00082"/>
    </source>
</evidence>
<dbReference type="PANTHER" id="PTHR23342">
    <property type="entry name" value="N-ACETYLGLUTAMATE SYNTHASE"/>
    <property type="match status" value="1"/>
</dbReference>
<keyword evidence="2 9" id="KW-0055">Arginine biosynthesis</keyword>
<evidence type="ECO:0000256" key="8">
    <source>
        <dbReference type="ARBA" id="ARBA00048141"/>
    </source>
</evidence>
<dbReference type="AlphaFoldDB" id="A0A3D9RYV9"/>
<dbReference type="SUPFAM" id="SSF53633">
    <property type="entry name" value="Carbamate kinase-like"/>
    <property type="match status" value="1"/>
</dbReference>
<feature type="binding site" evidence="9">
    <location>
        <begin position="42"/>
        <end position="43"/>
    </location>
    <ligand>
        <name>substrate</name>
    </ligand>
</feature>
<comment type="pathway">
    <text evidence="1 9">Amino-acid biosynthesis; L-arginine biosynthesis; N(2)-acetyl-L-ornithine from L-glutamate: step 2/4.</text>
</comment>
<feature type="domain" description="Aspartate/glutamate/uridylate kinase" evidence="10">
    <location>
        <begin position="7"/>
        <end position="243"/>
    </location>
</feature>
<reference evidence="11 12" key="1">
    <citation type="submission" date="2018-08" db="EMBL/GenBank/DDBJ databases">
        <title>Genomic Encyclopedia of Type Strains, Phase III (KMG-III): the genomes of soil and plant-associated and newly described type strains.</title>
        <authorList>
            <person name="Whitman W."/>
        </authorList>
    </citation>
    <scope>NUCLEOTIDE SEQUENCE [LARGE SCALE GENOMIC DNA]</scope>
    <source>
        <strain evidence="11 12">325-5</strain>
    </source>
</reference>
<comment type="catalytic activity">
    <reaction evidence="8 9">
        <text>N-acetyl-L-glutamate + ATP = N-acetyl-L-glutamyl 5-phosphate + ADP</text>
        <dbReference type="Rhea" id="RHEA:14629"/>
        <dbReference type="ChEBI" id="CHEBI:30616"/>
        <dbReference type="ChEBI" id="CHEBI:44337"/>
        <dbReference type="ChEBI" id="CHEBI:57936"/>
        <dbReference type="ChEBI" id="CHEBI:456216"/>
        <dbReference type="EC" id="2.7.2.8"/>
    </reaction>
</comment>
<dbReference type="GO" id="GO:0042450">
    <property type="term" value="P:L-arginine biosynthetic process via ornithine"/>
    <property type="evidence" value="ECO:0007669"/>
    <property type="project" value="UniProtKB-UniRule"/>
</dbReference>
<evidence type="ECO:0000256" key="4">
    <source>
        <dbReference type="ARBA" id="ARBA00022679"/>
    </source>
</evidence>
<dbReference type="EC" id="2.7.2.8" evidence="9"/>
<dbReference type="OrthoDB" id="9803155at2"/>
<feature type="binding site" evidence="9">
    <location>
        <position position="159"/>
    </location>
    <ligand>
        <name>substrate</name>
    </ligand>
</feature>
<sequence>MSKQTLQIVKIGGNVINNETVLNAFLKDFAALKGPKILVHGGGKRASEISSAMGLESKMINGRRVTDAATVEVVTMVYAGLLNKNIAAQLQKYSCNAIGLSGVDANCILAHKRIVKDVDYGFAGDVDAINSQFIHLLLQNNVTPVFCAITHDKNGQLLNTNADTIASEVAIGMSELYLTDLNFVFELKGVLENIEDKNSVIKEINSKTYPKLVDKGIISDGMLPKLHNCFNALEKGVNKVKIGDVTLVKESIKLYTTLTL</sequence>
<evidence type="ECO:0000256" key="7">
    <source>
        <dbReference type="ARBA" id="ARBA00022840"/>
    </source>
</evidence>
<dbReference type="GO" id="GO:0005737">
    <property type="term" value="C:cytoplasm"/>
    <property type="evidence" value="ECO:0007669"/>
    <property type="project" value="UniProtKB-SubCell"/>
</dbReference>
<feature type="site" description="Transition state stabilizer" evidence="9">
    <location>
        <position position="225"/>
    </location>
</feature>
<evidence type="ECO:0000256" key="5">
    <source>
        <dbReference type="ARBA" id="ARBA00022741"/>
    </source>
</evidence>
<dbReference type="Pfam" id="PF00696">
    <property type="entry name" value="AA_kinase"/>
    <property type="match status" value="1"/>
</dbReference>
<keyword evidence="9" id="KW-0963">Cytoplasm</keyword>
<dbReference type="InterPro" id="IPR037528">
    <property type="entry name" value="ArgB"/>
</dbReference>
<dbReference type="PANTHER" id="PTHR23342:SF0">
    <property type="entry name" value="N-ACETYLGLUTAMATE SYNTHASE, MITOCHONDRIAL"/>
    <property type="match status" value="1"/>
</dbReference>
<dbReference type="RefSeq" id="WP_115877728.1">
    <property type="nucleotide sequence ID" value="NZ_QTTQ01000009.1"/>
</dbReference>
<evidence type="ECO:0000313" key="12">
    <source>
        <dbReference type="Proteomes" id="UP000256429"/>
    </source>
</evidence>
<dbReference type="EMBL" id="QTTQ01000009">
    <property type="protein sequence ID" value="REE83041.1"/>
    <property type="molecule type" value="Genomic_DNA"/>
</dbReference>
<dbReference type="CDD" id="cd04238">
    <property type="entry name" value="AAK_NAGK-like"/>
    <property type="match status" value="1"/>
</dbReference>
<dbReference type="GO" id="GO:0005524">
    <property type="term" value="F:ATP binding"/>
    <property type="evidence" value="ECO:0007669"/>
    <property type="project" value="UniProtKB-UniRule"/>
</dbReference>
<keyword evidence="3 9" id="KW-0028">Amino-acid biosynthesis</keyword>
<dbReference type="InterPro" id="IPR036393">
    <property type="entry name" value="AceGlu_kinase-like_sf"/>
</dbReference>
<proteinExistence type="inferred from homology"/>
<dbReference type="Gene3D" id="3.40.1160.10">
    <property type="entry name" value="Acetylglutamate kinase-like"/>
    <property type="match status" value="1"/>
</dbReference>
<comment type="function">
    <text evidence="9">Catalyzes the ATP-dependent phosphorylation of N-acetyl-L-glutamate.</text>
</comment>
<comment type="subcellular location">
    <subcellularLocation>
        <location evidence="9">Cytoplasm</location>
    </subcellularLocation>
</comment>
<comment type="similarity">
    <text evidence="9">Belongs to the acetylglutamate kinase family. ArgB subfamily.</text>
</comment>
<organism evidence="11 12">
    <name type="scientific">Lutibacter oceani</name>
    <dbReference type="NCBI Taxonomy" id="1853311"/>
    <lineage>
        <taxon>Bacteria</taxon>
        <taxon>Pseudomonadati</taxon>
        <taxon>Bacteroidota</taxon>
        <taxon>Flavobacteriia</taxon>
        <taxon>Flavobacteriales</taxon>
        <taxon>Flavobacteriaceae</taxon>
        <taxon>Lutibacter</taxon>
    </lineage>
</organism>
<protein>
    <recommendedName>
        <fullName evidence="9">Acetylglutamate kinase</fullName>
        <ecNumber evidence="9">2.7.2.8</ecNumber>
    </recommendedName>
    <alternativeName>
        <fullName evidence="9">N-acetyl-L-glutamate 5-phosphotransferase</fullName>
    </alternativeName>
    <alternativeName>
        <fullName evidence="9">NAG kinase</fullName>
        <shortName evidence="9">NAGK</shortName>
    </alternativeName>
</protein>
<keyword evidence="6 9" id="KW-0418">Kinase</keyword>
<accession>A0A3D9RYV9</accession>
<evidence type="ECO:0000313" key="11">
    <source>
        <dbReference type="EMBL" id="REE83041.1"/>
    </source>
</evidence>
<gene>
    <name evidence="9" type="primary">argB</name>
    <name evidence="11" type="ORF">BX611_0321</name>
</gene>
<feature type="binding site" evidence="9">
    <location>
        <position position="64"/>
    </location>
    <ligand>
        <name>substrate</name>
    </ligand>
</feature>
<evidence type="ECO:0000259" key="10">
    <source>
        <dbReference type="Pfam" id="PF00696"/>
    </source>
</evidence>
<name>A0A3D9RYV9_9FLAO</name>
<dbReference type="InterPro" id="IPR001048">
    <property type="entry name" value="Asp/Glu/Uridylate_kinase"/>
</dbReference>
<dbReference type="GO" id="GO:0003991">
    <property type="term" value="F:acetylglutamate kinase activity"/>
    <property type="evidence" value="ECO:0007669"/>
    <property type="project" value="UniProtKB-UniRule"/>
</dbReference>
<evidence type="ECO:0000256" key="6">
    <source>
        <dbReference type="ARBA" id="ARBA00022777"/>
    </source>
</evidence>
<dbReference type="HAMAP" id="MF_00082">
    <property type="entry name" value="ArgB"/>
    <property type="match status" value="1"/>
</dbReference>
<dbReference type="Proteomes" id="UP000256429">
    <property type="component" value="Unassembled WGS sequence"/>
</dbReference>
<dbReference type="PIRSF" id="PIRSF000728">
    <property type="entry name" value="NAGK"/>
    <property type="match status" value="1"/>
</dbReference>
<dbReference type="InterPro" id="IPR004662">
    <property type="entry name" value="AcgluKinase_fam"/>
</dbReference>
<evidence type="ECO:0000256" key="3">
    <source>
        <dbReference type="ARBA" id="ARBA00022605"/>
    </source>
</evidence>
<dbReference type="NCBIfam" id="TIGR00761">
    <property type="entry name" value="argB"/>
    <property type="match status" value="1"/>
</dbReference>
<keyword evidence="7 9" id="KW-0067">ATP-binding</keyword>